<dbReference type="AlphaFoldDB" id="A0A9N9IGH8"/>
<evidence type="ECO:0000313" key="2">
    <source>
        <dbReference type="Proteomes" id="UP000789405"/>
    </source>
</evidence>
<gene>
    <name evidence="1" type="ORF">DERYTH_LOCUS15478</name>
</gene>
<dbReference type="EMBL" id="CAJVPY010012587">
    <property type="protein sequence ID" value="CAG8735157.1"/>
    <property type="molecule type" value="Genomic_DNA"/>
</dbReference>
<evidence type="ECO:0000313" key="1">
    <source>
        <dbReference type="EMBL" id="CAG8735157.1"/>
    </source>
</evidence>
<sequence length="73" mass="7936">MLLKKAIQLVKKKSIFGTSQSPKPIATSFGSMTTTSSTKPKFINTTTITETVELQTSADQVYETLLDPDRVAA</sequence>
<name>A0A9N9IGH8_9GLOM</name>
<protein>
    <submittedName>
        <fullName evidence="1">6463_t:CDS:1</fullName>
    </submittedName>
</protein>
<reference evidence="1" key="1">
    <citation type="submission" date="2021-06" db="EMBL/GenBank/DDBJ databases">
        <authorList>
            <person name="Kallberg Y."/>
            <person name="Tangrot J."/>
            <person name="Rosling A."/>
        </authorList>
    </citation>
    <scope>NUCLEOTIDE SEQUENCE</scope>
    <source>
        <strain evidence="1">MA453B</strain>
    </source>
</reference>
<accession>A0A9N9IGH8</accession>
<comment type="caution">
    <text evidence="1">The sequence shown here is derived from an EMBL/GenBank/DDBJ whole genome shotgun (WGS) entry which is preliminary data.</text>
</comment>
<dbReference type="Proteomes" id="UP000789405">
    <property type="component" value="Unassembled WGS sequence"/>
</dbReference>
<organism evidence="1 2">
    <name type="scientific">Dentiscutata erythropus</name>
    <dbReference type="NCBI Taxonomy" id="1348616"/>
    <lineage>
        <taxon>Eukaryota</taxon>
        <taxon>Fungi</taxon>
        <taxon>Fungi incertae sedis</taxon>
        <taxon>Mucoromycota</taxon>
        <taxon>Glomeromycotina</taxon>
        <taxon>Glomeromycetes</taxon>
        <taxon>Diversisporales</taxon>
        <taxon>Gigasporaceae</taxon>
        <taxon>Dentiscutata</taxon>
    </lineage>
</organism>
<proteinExistence type="predicted"/>
<keyword evidence="2" id="KW-1185">Reference proteome</keyword>